<dbReference type="Proteomes" id="UP000010796">
    <property type="component" value="Chromosome"/>
</dbReference>
<reference evidence="4" key="1">
    <citation type="submission" date="2012-02" db="EMBL/GenBank/DDBJ databases">
        <title>The complete genome of Echinicola vietnamensis DSM 17526.</title>
        <authorList>
            <person name="Lucas S."/>
            <person name="Copeland A."/>
            <person name="Lapidus A."/>
            <person name="Glavina del Rio T."/>
            <person name="Dalin E."/>
            <person name="Tice H."/>
            <person name="Bruce D."/>
            <person name="Goodwin L."/>
            <person name="Pitluck S."/>
            <person name="Peters L."/>
            <person name="Ovchinnikova G."/>
            <person name="Teshima H."/>
            <person name="Kyrpides N."/>
            <person name="Mavromatis K."/>
            <person name="Ivanova N."/>
            <person name="Brettin T."/>
            <person name="Detter J.C."/>
            <person name="Han C."/>
            <person name="Larimer F."/>
            <person name="Land M."/>
            <person name="Hauser L."/>
            <person name="Markowitz V."/>
            <person name="Cheng J.-F."/>
            <person name="Hugenholtz P."/>
            <person name="Woyke T."/>
            <person name="Wu D."/>
            <person name="Brambilla E."/>
            <person name="Klenk H.-P."/>
            <person name="Eisen J.A."/>
        </authorList>
    </citation>
    <scope>NUCLEOTIDE SEQUENCE [LARGE SCALE GENOMIC DNA]</scope>
    <source>
        <strain evidence="4">DSM 17526 / LMG 23754 / KMM 6221</strain>
    </source>
</reference>
<organism evidence="3 4">
    <name type="scientific">Echinicola vietnamensis (strain DSM 17526 / LMG 23754 / KMM 6221)</name>
    <dbReference type="NCBI Taxonomy" id="926556"/>
    <lineage>
        <taxon>Bacteria</taxon>
        <taxon>Pseudomonadati</taxon>
        <taxon>Bacteroidota</taxon>
        <taxon>Cytophagia</taxon>
        <taxon>Cytophagales</taxon>
        <taxon>Cyclobacteriaceae</taxon>
        <taxon>Echinicola</taxon>
    </lineage>
</organism>
<dbReference type="PANTHER" id="PTHR46401">
    <property type="entry name" value="GLYCOSYLTRANSFERASE WBBK-RELATED"/>
    <property type="match status" value="1"/>
</dbReference>
<evidence type="ECO:0000259" key="2">
    <source>
        <dbReference type="Pfam" id="PF00534"/>
    </source>
</evidence>
<name>L0G5L0_ECHVK</name>
<feature type="domain" description="Glycosyl transferase family 1" evidence="2">
    <location>
        <begin position="190"/>
        <end position="340"/>
    </location>
</feature>
<keyword evidence="1 3" id="KW-0808">Transferase</keyword>
<dbReference type="GO" id="GO:0009103">
    <property type="term" value="P:lipopolysaccharide biosynthetic process"/>
    <property type="evidence" value="ECO:0007669"/>
    <property type="project" value="TreeGrafter"/>
</dbReference>
<proteinExistence type="predicted"/>
<protein>
    <submittedName>
        <fullName evidence="3">Glycosyltransferase</fullName>
    </submittedName>
</protein>
<evidence type="ECO:0000256" key="1">
    <source>
        <dbReference type="ARBA" id="ARBA00022679"/>
    </source>
</evidence>
<evidence type="ECO:0000313" key="4">
    <source>
        <dbReference type="Proteomes" id="UP000010796"/>
    </source>
</evidence>
<dbReference type="PATRIC" id="fig|926556.3.peg.4642"/>
<dbReference type="AlphaFoldDB" id="L0G5L0"/>
<dbReference type="SUPFAM" id="SSF53756">
    <property type="entry name" value="UDP-Glycosyltransferase/glycogen phosphorylase"/>
    <property type="match status" value="1"/>
</dbReference>
<dbReference type="RefSeq" id="WP_015268101.1">
    <property type="nucleotide sequence ID" value="NC_019904.1"/>
</dbReference>
<dbReference type="STRING" id="926556.Echvi_4394"/>
<dbReference type="Gene3D" id="3.40.50.2000">
    <property type="entry name" value="Glycogen Phosphorylase B"/>
    <property type="match status" value="2"/>
</dbReference>
<dbReference type="eggNOG" id="COG0438">
    <property type="taxonomic scope" value="Bacteria"/>
</dbReference>
<evidence type="ECO:0000313" key="3">
    <source>
        <dbReference type="EMBL" id="AGA80578.1"/>
    </source>
</evidence>
<dbReference type="EMBL" id="CP003346">
    <property type="protein sequence ID" value="AGA80578.1"/>
    <property type="molecule type" value="Genomic_DNA"/>
</dbReference>
<gene>
    <name evidence="3" type="ordered locus">Echvi_4394</name>
</gene>
<accession>L0G5L0</accession>
<dbReference type="Pfam" id="PF00534">
    <property type="entry name" value="Glycos_transf_1"/>
    <property type="match status" value="1"/>
</dbReference>
<sequence length="374" mass="43210">MILQICSYYPSNVIHGILFSEIDKVYEQHIHVPMLKSRYEDWNKKNFVCLQQGEIFYSPSWNPFDRINYRSRINKSLESISVDYNKLKLIHAHTWFVDGGVAYEIFKKFNIPYVITVRNSDINSIYKWRIDLRGVAYEILKSAKKIIVLSPSYKLKLLDLLPKNESDKIVHKIEVVPSGLKSKWLQNNDNLEKDTSRINFLSVGRIVPGKNFDKLIEAYNSVNIKNKGDLYIVGFENLSKFEIKLKSKYSLDPNVKLLDRINDFEELINIYKRCHVFVLPSKRESFGLVYIEALSQGCPIIYTKNEGVDGFFNKEDMIGISVEADSIYSIKSAMEEVANNFSSFSTNTVNVSKRFSIGKVAGRVVSIYNKSIKE</sequence>
<dbReference type="GO" id="GO:0016757">
    <property type="term" value="F:glycosyltransferase activity"/>
    <property type="evidence" value="ECO:0007669"/>
    <property type="project" value="InterPro"/>
</dbReference>
<dbReference type="KEGG" id="evi:Echvi_4394"/>
<dbReference type="InterPro" id="IPR001296">
    <property type="entry name" value="Glyco_trans_1"/>
</dbReference>
<dbReference type="HOGENOM" id="CLU_009583_2_4_10"/>
<dbReference type="OrthoDB" id="596635at2"/>
<dbReference type="CDD" id="cd03801">
    <property type="entry name" value="GT4_PimA-like"/>
    <property type="match status" value="1"/>
</dbReference>
<keyword evidence="4" id="KW-1185">Reference proteome</keyword>
<dbReference type="PANTHER" id="PTHR46401:SF2">
    <property type="entry name" value="GLYCOSYLTRANSFERASE WBBK-RELATED"/>
    <property type="match status" value="1"/>
</dbReference>